<evidence type="ECO:0000313" key="2">
    <source>
        <dbReference type="Proteomes" id="UP000708208"/>
    </source>
</evidence>
<dbReference type="EMBL" id="CAJVCH010571375">
    <property type="protein sequence ID" value="CAG7837357.1"/>
    <property type="molecule type" value="Genomic_DNA"/>
</dbReference>
<name>A0A8J2Q1V7_9HEXA</name>
<accession>A0A8J2Q1V7</accession>
<dbReference type="AlphaFoldDB" id="A0A8J2Q1V7"/>
<gene>
    <name evidence="1" type="ORF">AFUS01_LOCUS46483</name>
</gene>
<sequence length="71" mass="7969">MDLAKDEASCIFLIALTSQRLPVADVVDQTWKLLNVDKTDSDQCVLKLIIGKCKRNVLKPEGCPSGYYLRQ</sequence>
<organism evidence="1 2">
    <name type="scientific">Allacma fusca</name>
    <dbReference type="NCBI Taxonomy" id="39272"/>
    <lineage>
        <taxon>Eukaryota</taxon>
        <taxon>Metazoa</taxon>
        <taxon>Ecdysozoa</taxon>
        <taxon>Arthropoda</taxon>
        <taxon>Hexapoda</taxon>
        <taxon>Collembola</taxon>
        <taxon>Symphypleona</taxon>
        <taxon>Sminthuridae</taxon>
        <taxon>Allacma</taxon>
    </lineage>
</organism>
<dbReference type="Proteomes" id="UP000708208">
    <property type="component" value="Unassembled WGS sequence"/>
</dbReference>
<protein>
    <submittedName>
        <fullName evidence="1">Uncharacterized protein</fullName>
    </submittedName>
</protein>
<keyword evidence="2" id="KW-1185">Reference proteome</keyword>
<reference evidence="1" key="1">
    <citation type="submission" date="2021-06" db="EMBL/GenBank/DDBJ databases">
        <authorList>
            <person name="Hodson N. C."/>
            <person name="Mongue J. A."/>
            <person name="Jaron S. K."/>
        </authorList>
    </citation>
    <scope>NUCLEOTIDE SEQUENCE</scope>
</reference>
<proteinExistence type="predicted"/>
<comment type="caution">
    <text evidence="1">The sequence shown here is derived from an EMBL/GenBank/DDBJ whole genome shotgun (WGS) entry which is preliminary data.</text>
</comment>
<evidence type="ECO:0000313" key="1">
    <source>
        <dbReference type="EMBL" id="CAG7837357.1"/>
    </source>
</evidence>